<evidence type="ECO:0000313" key="3">
    <source>
        <dbReference type="Proteomes" id="UP001630127"/>
    </source>
</evidence>
<feature type="transmembrane region" description="Helical" evidence="1">
    <location>
        <begin position="344"/>
        <end position="372"/>
    </location>
</feature>
<protein>
    <submittedName>
        <fullName evidence="2">Uncharacterized protein</fullName>
    </submittedName>
</protein>
<name>A0ABD2YZ85_9GENT</name>
<keyword evidence="3" id="KW-1185">Reference proteome</keyword>
<evidence type="ECO:0000256" key="1">
    <source>
        <dbReference type="SAM" id="Phobius"/>
    </source>
</evidence>
<gene>
    <name evidence="2" type="ORF">ACH5RR_030558</name>
</gene>
<dbReference type="InterPro" id="IPR007720">
    <property type="entry name" value="PigQ/GPI1"/>
</dbReference>
<keyword evidence="1" id="KW-0812">Transmembrane</keyword>
<dbReference type="PANTHER" id="PTHR47555:SF2">
    <property type="entry name" value="N-ACETYLGLUCOSAMINYL TRANSFERASE COMPONENT FAMILY PROTEIN _ GPI1 FAMILY PROTEIN"/>
    <property type="match status" value="1"/>
</dbReference>
<dbReference type="AlphaFoldDB" id="A0ABD2YZ85"/>
<feature type="transmembrane region" description="Helical" evidence="1">
    <location>
        <begin position="240"/>
        <end position="263"/>
    </location>
</feature>
<dbReference type="EMBL" id="JBJUIK010000012">
    <property type="protein sequence ID" value="KAL3511157.1"/>
    <property type="molecule type" value="Genomic_DNA"/>
</dbReference>
<keyword evidence="1" id="KW-1133">Transmembrane helix</keyword>
<dbReference type="PANTHER" id="PTHR47555">
    <property type="entry name" value="N-ACETYLGLUCOSAMINYL TRANSFERASE COMPONENT FAMILY PROTEIN / GPI1 FAMILY PROTEIN"/>
    <property type="match status" value="1"/>
</dbReference>
<feature type="transmembrane region" description="Helical" evidence="1">
    <location>
        <begin position="210"/>
        <end position="233"/>
    </location>
</feature>
<feature type="transmembrane region" description="Helical" evidence="1">
    <location>
        <begin position="269"/>
        <end position="292"/>
    </location>
</feature>
<reference evidence="2 3" key="1">
    <citation type="submission" date="2024-11" db="EMBL/GenBank/DDBJ databases">
        <title>A near-complete genome assembly of Cinchona calisaya.</title>
        <authorList>
            <person name="Lian D.C."/>
            <person name="Zhao X.W."/>
            <person name="Wei L."/>
        </authorList>
    </citation>
    <scope>NUCLEOTIDE SEQUENCE [LARGE SCALE GENOMIC DNA]</scope>
    <source>
        <tissue evidence="2">Nenye</tissue>
    </source>
</reference>
<feature type="transmembrane region" description="Helical" evidence="1">
    <location>
        <begin position="58"/>
        <end position="77"/>
    </location>
</feature>
<keyword evidence="1" id="KW-0472">Membrane</keyword>
<accession>A0ABD2YZ85</accession>
<dbReference type="Proteomes" id="UP001630127">
    <property type="component" value="Unassembled WGS sequence"/>
</dbReference>
<sequence>MRLFTKKPQWFEDLKQKKPYIDMDAVILAINSANAAEILSEGHLHLKSSTGPFMISTLTWKLFAAFVASLATLLYVVLQSFHLLLTCLSCLGISMALAKAFNNTWTNIGIRSSQFLYWPILLQNLGHRSQSCVEYVEKMALRRYSIWSCLVVDVLLGNFFGILLWFQAEPTCLWVSNFAGDITNYLLRNGCVWLMGNPAGFKLNAELARVLGMISLNTIQIWSTVWSFMGFLFVPITKAIAFCGIFFGFTSAAALIIDLISLVTRHIFILHWLLSLIYSQQIQALAALWRLFRGKKWNPLRLRLDSYDYTVEQHVVGSLLFTPLLLLLPTTSVFYTFFAIMNTIISFIGVVIEVSISVIHTTPYGGVFVWLVRKKRFPAGIWLDIVSCQHSAIVPSVVESDGMNGSLSKRSPRIPKSGGQNAVLVSTLHSNYLNLGELICSSYTHLYSVVSRSSISSSAYGVLTGKRILSTLGSIYPLRLPWMAVPYKEYWRLCYEAVLACRET</sequence>
<feature type="transmembrane region" description="Helical" evidence="1">
    <location>
        <begin position="313"/>
        <end position="338"/>
    </location>
</feature>
<feature type="transmembrane region" description="Helical" evidence="1">
    <location>
        <begin position="144"/>
        <end position="166"/>
    </location>
</feature>
<dbReference type="Pfam" id="PF05024">
    <property type="entry name" value="Gpi1"/>
    <property type="match status" value="1"/>
</dbReference>
<proteinExistence type="predicted"/>
<organism evidence="2 3">
    <name type="scientific">Cinchona calisaya</name>
    <dbReference type="NCBI Taxonomy" id="153742"/>
    <lineage>
        <taxon>Eukaryota</taxon>
        <taxon>Viridiplantae</taxon>
        <taxon>Streptophyta</taxon>
        <taxon>Embryophyta</taxon>
        <taxon>Tracheophyta</taxon>
        <taxon>Spermatophyta</taxon>
        <taxon>Magnoliopsida</taxon>
        <taxon>eudicotyledons</taxon>
        <taxon>Gunneridae</taxon>
        <taxon>Pentapetalae</taxon>
        <taxon>asterids</taxon>
        <taxon>lamiids</taxon>
        <taxon>Gentianales</taxon>
        <taxon>Rubiaceae</taxon>
        <taxon>Cinchonoideae</taxon>
        <taxon>Cinchoneae</taxon>
        <taxon>Cinchona</taxon>
    </lineage>
</organism>
<comment type="caution">
    <text evidence="2">The sequence shown here is derived from an EMBL/GenBank/DDBJ whole genome shotgun (WGS) entry which is preliminary data.</text>
</comment>
<evidence type="ECO:0000313" key="2">
    <source>
        <dbReference type="EMBL" id="KAL3511157.1"/>
    </source>
</evidence>